<dbReference type="Pfam" id="PF08326">
    <property type="entry name" value="ACC_central"/>
    <property type="match status" value="1"/>
</dbReference>
<dbReference type="EMBL" id="JACEIK010007739">
    <property type="protein sequence ID" value="MCE3050602.1"/>
    <property type="molecule type" value="Genomic_DNA"/>
</dbReference>
<dbReference type="InterPro" id="IPR049076">
    <property type="entry name" value="ACCA"/>
</dbReference>
<organism evidence="2 3">
    <name type="scientific">Datura stramonium</name>
    <name type="common">Jimsonweed</name>
    <name type="synonym">Common thornapple</name>
    <dbReference type="NCBI Taxonomy" id="4076"/>
    <lineage>
        <taxon>Eukaryota</taxon>
        <taxon>Viridiplantae</taxon>
        <taxon>Streptophyta</taxon>
        <taxon>Embryophyta</taxon>
        <taxon>Tracheophyta</taxon>
        <taxon>Spermatophyta</taxon>
        <taxon>Magnoliopsida</taxon>
        <taxon>eudicotyledons</taxon>
        <taxon>Gunneridae</taxon>
        <taxon>Pentapetalae</taxon>
        <taxon>asterids</taxon>
        <taxon>lamiids</taxon>
        <taxon>Solanales</taxon>
        <taxon>Solanaceae</taxon>
        <taxon>Solanoideae</taxon>
        <taxon>Datureae</taxon>
        <taxon>Datura</taxon>
    </lineage>
</organism>
<accession>A0ABS8WLA5</accession>
<gene>
    <name evidence="2" type="primary">ACC-1_4</name>
    <name evidence="2" type="ORF">HAX54_047643</name>
</gene>
<dbReference type="PANTHER" id="PTHR45728">
    <property type="entry name" value="ACETYL-COA CARBOXYLASE, ISOFORM A"/>
    <property type="match status" value="1"/>
</dbReference>
<sequence>MSEGQAMQAGELIASLDLDDPSARCAASLNAARMILAGYDHNVDDVVHNFISCLTVLELPFLQWQECISVLATRLPKDLRYELEAKFKEYEGISSLQTVDFPARVLRGVLEVSLLPHFLLSR</sequence>
<proteinExistence type="predicted"/>
<feature type="domain" description="Acetyl-CoA carboxylase central" evidence="1">
    <location>
        <begin position="19"/>
        <end position="113"/>
    </location>
</feature>
<evidence type="ECO:0000259" key="1">
    <source>
        <dbReference type="Pfam" id="PF08326"/>
    </source>
</evidence>
<evidence type="ECO:0000313" key="3">
    <source>
        <dbReference type="Proteomes" id="UP000823775"/>
    </source>
</evidence>
<name>A0ABS8WLA5_DATST</name>
<dbReference type="Proteomes" id="UP000823775">
    <property type="component" value="Unassembled WGS sequence"/>
</dbReference>
<keyword evidence="3" id="KW-1185">Reference proteome</keyword>
<dbReference type="InterPro" id="IPR013537">
    <property type="entry name" value="AcCoA_COase_cen"/>
</dbReference>
<comment type="caution">
    <text evidence="2">The sequence shown here is derived from an EMBL/GenBank/DDBJ whole genome shotgun (WGS) entry which is preliminary data.</text>
</comment>
<reference evidence="2 3" key="1">
    <citation type="journal article" date="2021" name="BMC Genomics">
        <title>Datura genome reveals duplications of psychoactive alkaloid biosynthetic genes and high mutation rate following tissue culture.</title>
        <authorList>
            <person name="Rajewski A."/>
            <person name="Carter-House D."/>
            <person name="Stajich J."/>
            <person name="Litt A."/>
        </authorList>
    </citation>
    <scope>NUCLEOTIDE SEQUENCE [LARGE SCALE GENOMIC DNA]</scope>
    <source>
        <strain evidence="2">AR-01</strain>
    </source>
</reference>
<protein>
    <submittedName>
        <fullName evidence="2">Acetyl-CoA Carboxylase</fullName>
    </submittedName>
</protein>
<dbReference type="PANTHER" id="PTHR45728:SF3">
    <property type="entry name" value="ACETYL-COA CARBOXYLASE"/>
    <property type="match status" value="1"/>
</dbReference>
<evidence type="ECO:0000313" key="2">
    <source>
        <dbReference type="EMBL" id="MCE3050602.1"/>
    </source>
</evidence>